<dbReference type="EMBL" id="QXJM01000056">
    <property type="protein sequence ID" value="RIE00393.1"/>
    <property type="molecule type" value="Genomic_DNA"/>
</dbReference>
<evidence type="ECO:0000256" key="2">
    <source>
        <dbReference type="ARBA" id="ARBA00022723"/>
    </source>
</evidence>
<evidence type="ECO:0000256" key="4">
    <source>
        <dbReference type="ARBA" id="ARBA00023004"/>
    </source>
</evidence>
<dbReference type="OrthoDB" id="9777740at2"/>
<keyword evidence="1" id="KW-0004">4Fe-4S</keyword>
<dbReference type="RefSeq" id="WP_119152511.1">
    <property type="nucleotide sequence ID" value="NZ_JBHSOV010000044.1"/>
</dbReference>
<dbReference type="PANTHER" id="PTHR43498">
    <property type="entry name" value="FERREDOXIN:COB-COM HETERODISULFIDE REDUCTASE SUBUNIT A"/>
    <property type="match status" value="1"/>
</dbReference>
<evidence type="ECO:0000256" key="5">
    <source>
        <dbReference type="ARBA" id="ARBA00023014"/>
    </source>
</evidence>
<protein>
    <submittedName>
        <fullName evidence="6">FAD-dependent oxidoreductase</fullName>
    </submittedName>
</protein>
<evidence type="ECO:0000313" key="7">
    <source>
        <dbReference type="Proteomes" id="UP000266340"/>
    </source>
</evidence>
<dbReference type="InterPro" id="IPR036188">
    <property type="entry name" value="FAD/NAD-bd_sf"/>
</dbReference>
<dbReference type="Proteomes" id="UP000266340">
    <property type="component" value="Unassembled WGS sequence"/>
</dbReference>
<dbReference type="GO" id="GO:0051539">
    <property type="term" value="F:4 iron, 4 sulfur cluster binding"/>
    <property type="evidence" value="ECO:0007669"/>
    <property type="project" value="UniProtKB-KW"/>
</dbReference>
<reference evidence="6 7" key="1">
    <citation type="submission" date="2018-09" db="EMBL/GenBank/DDBJ databases">
        <title>Cohnella cavernae sp. nov., isolated from a karst cave.</title>
        <authorList>
            <person name="Zhu H."/>
        </authorList>
    </citation>
    <scope>NUCLEOTIDE SEQUENCE [LARGE SCALE GENOMIC DNA]</scope>
    <source>
        <strain evidence="6 7">K2E09-144</strain>
    </source>
</reference>
<evidence type="ECO:0000256" key="1">
    <source>
        <dbReference type="ARBA" id="ARBA00022485"/>
    </source>
</evidence>
<keyword evidence="7" id="KW-1185">Reference proteome</keyword>
<proteinExistence type="predicted"/>
<gene>
    <name evidence="6" type="ORF">D3H35_28695</name>
</gene>
<dbReference type="GO" id="GO:0016491">
    <property type="term" value="F:oxidoreductase activity"/>
    <property type="evidence" value="ECO:0007669"/>
    <property type="project" value="UniProtKB-KW"/>
</dbReference>
<keyword evidence="2" id="KW-0479">Metal-binding</keyword>
<evidence type="ECO:0000313" key="6">
    <source>
        <dbReference type="EMBL" id="RIE00393.1"/>
    </source>
</evidence>
<dbReference type="GO" id="GO:0046872">
    <property type="term" value="F:metal ion binding"/>
    <property type="evidence" value="ECO:0007669"/>
    <property type="project" value="UniProtKB-KW"/>
</dbReference>
<keyword evidence="4" id="KW-0408">Iron</keyword>
<dbReference type="Pfam" id="PF12831">
    <property type="entry name" value="FAD_oxidored"/>
    <property type="match status" value="1"/>
</dbReference>
<organism evidence="6 7">
    <name type="scientific">Cohnella faecalis</name>
    <dbReference type="NCBI Taxonomy" id="2315694"/>
    <lineage>
        <taxon>Bacteria</taxon>
        <taxon>Bacillati</taxon>
        <taxon>Bacillota</taxon>
        <taxon>Bacilli</taxon>
        <taxon>Bacillales</taxon>
        <taxon>Paenibacillaceae</taxon>
        <taxon>Cohnella</taxon>
    </lineage>
</organism>
<dbReference type="PANTHER" id="PTHR43498:SF1">
    <property type="entry name" value="COB--COM HETERODISULFIDE REDUCTASE IRON-SULFUR SUBUNIT A"/>
    <property type="match status" value="1"/>
</dbReference>
<accession>A0A398CCE0</accession>
<dbReference type="AlphaFoldDB" id="A0A398CCE0"/>
<dbReference type="SUPFAM" id="SSF51905">
    <property type="entry name" value="FAD/NAD(P)-binding domain"/>
    <property type="match status" value="1"/>
</dbReference>
<keyword evidence="5" id="KW-0411">Iron-sulfur</keyword>
<dbReference type="InterPro" id="IPR039650">
    <property type="entry name" value="HdrA-like"/>
</dbReference>
<keyword evidence="3" id="KW-0560">Oxidoreductase</keyword>
<name>A0A398CCE0_9BACL</name>
<sequence length="427" mass="46409">MKIHHSQEVDVAVLGGGAAGIMAATSAARHGMKVLLVENQGCLGGSRTAVGVDTFYGFYTPGNVKKKIVGGIPDEVIERLRKENAVFERPNTYGAGTGLTYDVEVLKLVYEDLVLGSDVKLLYHTSACYVNSSNGTIESVILANKQGLTEIKAKRYVDTTGDADIVYRANGQFIPLQENETLQSLSTIFFMANVDTERAGNVKHSELVEMMKSAVEEGGYELPRLDGSYHNTPNAGVIQANMVRVPDVDATDPYLLTLAEVEGRKQVRQYARFLKDKVPGFENAFLMSTGQHIGVRETRKIKGHYILTEEDVVEGKKFVDSVACCAAPIEDHNSSSGTRWVYVKNDEIYNIPYRSLVPSNLNNVIVAGRCISATHGAQASVRNSAQAMALGQAAGTAAALSIGRGEYFPELNIKELQTRLIAQKAII</sequence>
<dbReference type="Gene3D" id="3.50.50.60">
    <property type="entry name" value="FAD/NAD(P)-binding domain"/>
    <property type="match status" value="1"/>
</dbReference>
<comment type="caution">
    <text evidence="6">The sequence shown here is derived from an EMBL/GenBank/DDBJ whole genome shotgun (WGS) entry which is preliminary data.</text>
</comment>
<evidence type="ECO:0000256" key="3">
    <source>
        <dbReference type="ARBA" id="ARBA00023002"/>
    </source>
</evidence>